<dbReference type="STRING" id="1284.SHYC_11510"/>
<sequence length="151" mass="17478">MDVGMLMMPHCAKITFDIDENEDWIEGLDTVNMFFVDEDIYPTGPIIFKRETVGLGEIEYTAFIALNQPIQDVPDLNIKYVDKLEVAPTLIEKCFDEEEFELVYKKIEFIAQENGFHLKDQPYYHVMIDYPGGKAFEIHAEIESIEGTDNE</sequence>
<dbReference type="RefSeq" id="WP_119635539.1">
    <property type="nucleotide sequence ID" value="NZ_CP170235.1"/>
</dbReference>
<name>A0A418JIE6_STAHY</name>
<dbReference type="InterPro" id="IPR031664">
    <property type="entry name" value="DUF5085"/>
</dbReference>
<gene>
    <name evidence="1" type="ORF">BUZ57_07720</name>
</gene>
<protein>
    <submittedName>
        <fullName evidence="1">DUF5085 family protein</fullName>
    </submittedName>
</protein>
<organism evidence="1 2">
    <name type="scientific">Staphylococcus hyicus</name>
    <dbReference type="NCBI Taxonomy" id="1284"/>
    <lineage>
        <taxon>Bacteria</taxon>
        <taxon>Bacillati</taxon>
        <taxon>Bacillota</taxon>
        <taxon>Bacilli</taxon>
        <taxon>Bacillales</taxon>
        <taxon>Staphylococcaceae</taxon>
        <taxon>Staphylococcus</taxon>
    </lineage>
</organism>
<proteinExistence type="predicted"/>
<dbReference type="EMBL" id="QXVO01000021">
    <property type="protein sequence ID" value="RIO45431.1"/>
    <property type="molecule type" value="Genomic_DNA"/>
</dbReference>
<reference evidence="1 2" key="1">
    <citation type="journal article" date="2016" name="Front. Microbiol.">
        <title>Comprehensive Phylogenetic Analysis of Bovine Non-aureus Staphylococci Species Based on Whole-Genome Sequencing.</title>
        <authorList>
            <person name="Naushad S."/>
            <person name="Barkema H.W."/>
            <person name="Luby C."/>
            <person name="Condas L.A."/>
            <person name="Nobrega D.B."/>
            <person name="Carson D.A."/>
            <person name="De Buck J."/>
        </authorList>
    </citation>
    <scope>NUCLEOTIDE SEQUENCE [LARGE SCALE GENOMIC DNA]</scope>
    <source>
        <strain evidence="1 2">SNUC 5959</strain>
    </source>
</reference>
<dbReference type="Pfam" id="PF16895">
    <property type="entry name" value="DUF5085"/>
    <property type="match status" value="1"/>
</dbReference>
<evidence type="ECO:0000313" key="1">
    <source>
        <dbReference type="EMBL" id="RIO45431.1"/>
    </source>
</evidence>
<dbReference type="Proteomes" id="UP000285625">
    <property type="component" value="Unassembled WGS sequence"/>
</dbReference>
<evidence type="ECO:0000313" key="2">
    <source>
        <dbReference type="Proteomes" id="UP000285625"/>
    </source>
</evidence>
<dbReference type="AlphaFoldDB" id="A0A418JIE6"/>
<comment type="caution">
    <text evidence="1">The sequence shown here is derived from an EMBL/GenBank/DDBJ whole genome shotgun (WGS) entry which is preliminary data.</text>
</comment>
<accession>A0A418JIE6</accession>